<dbReference type="PROSITE" id="PS50103">
    <property type="entry name" value="ZF_C3H1"/>
    <property type="match status" value="2"/>
</dbReference>
<name>S8D945_9LAMI</name>
<dbReference type="OrthoDB" id="411372at2759"/>
<organism evidence="7 8">
    <name type="scientific">Genlisea aurea</name>
    <dbReference type="NCBI Taxonomy" id="192259"/>
    <lineage>
        <taxon>Eukaryota</taxon>
        <taxon>Viridiplantae</taxon>
        <taxon>Streptophyta</taxon>
        <taxon>Embryophyta</taxon>
        <taxon>Tracheophyta</taxon>
        <taxon>Spermatophyta</taxon>
        <taxon>Magnoliopsida</taxon>
        <taxon>eudicotyledons</taxon>
        <taxon>Gunneridae</taxon>
        <taxon>Pentapetalae</taxon>
        <taxon>asterids</taxon>
        <taxon>lamiids</taxon>
        <taxon>Lamiales</taxon>
        <taxon>Lentibulariaceae</taxon>
        <taxon>Genlisea</taxon>
    </lineage>
</organism>
<dbReference type="SUPFAM" id="SSF90229">
    <property type="entry name" value="CCCH zinc finger"/>
    <property type="match status" value="2"/>
</dbReference>
<dbReference type="PANTHER" id="PTHR12506:SF50">
    <property type="entry name" value="ZINC FINGER CCCH DOMAIN-CONTAINING PROTEIN 26"/>
    <property type="match status" value="1"/>
</dbReference>
<evidence type="ECO:0000313" key="7">
    <source>
        <dbReference type="EMBL" id="EPS73916.1"/>
    </source>
</evidence>
<feature type="zinc finger region" description="C3H1-type" evidence="5">
    <location>
        <begin position="49"/>
        <end position="77"/>
    </location>
</feature>
<feature type="zinc finger region" description="C3H1-type" evidence="5">
    <location>
        <begin position="4"/>
        <end position="32"/>
    </location>
</feature>
<evidence type="ECO:0000259" key="6">
    <source>
        <dbReference type="PROSITE" id="PS50103"/>
    </source>
</evidence>
<dbReference type="InterPro" id="IPR050974">
    <property type="entry name" value="Plant_ZF_CCCH"/>
</dbReference>
<dbReference type="Gene3D" id="4.10.1000.10">
    <property type="entry name" value="Zinc finger, CCCH-type"/>
    <property type="match status" value="1"/>
</dbReference>
<evidence type="ECO:0000256" key="5">
    <source>
        <dbReference type="PROSITE-ProRule" id="PRU00723"/>
    </source>
</evidence>
<dbReference type="Pfam" id="PF00642">
    <property type="entry name" value="zf-CCCH"/>
    <property type="match status" value="2"/>
</dbReference>
<keyword evidence="2 5" id="KW-0863">Zinc-finger</keyword>
<feature type="non-terminal residue" evidence="7">
    <location>
        <position position="1"/>
    </location>
</feature>
<evidence type="ECO:0000256" key="1">
    <source>
        <dbReference type="ARBA" id="ARBA00022723"/>
    </source>
</evidence>
<gene>
    <name evidence="7" type="ORF">M569_00840</name>
</gene>
<keyword evidence="3 5" id="KW-0862">Zinc</keyword>
<evidence type="ECO:0000256" key="2">
    <source>
        <dbReference type="ARBA" id="ARBA00022771"/>
    </source>
</evidence>
<dbReference type="AlphaFoldDB" id="S8D945"/>
<feature type="domain" description="C3H1-type" evidence="6">
    <location>
        <begin position="4"/>
        <end position="32"/>
    </location>
</feature>
<dbReference type="Proteomes" id="UP000015453">
    <property type="component" value="Unassembled WGS sequence"/>
</dbReference>
<dbReference type="EMBL" id="AUSU01000246">
    <property type="protein sequence ID" value="EPS73916.1"/>
    <property type="molecule type" value="Genomic_DNA"/>
</dbReference>
<dbReference type="GO" id="GO:0003677">
    <property type="term" value="F:DNA binding"/>
    <property type="evidence" value="ECO:0007669"/>
    <property type="project" value="UniProtKB-KW"/>
</dbReference>
<dbReference type="GO" id="GO:0008270">
    <property type="term" value="F:zinc ion binding"/>
    <property type="evidence" value="ECO:0007669"/>
    <property type="project" value="UniProtKB-KW"/>
</dbReference>
<dbReference type="InterPro" id="IPR000571">
    <property type="entry name" value="Znf_CCCH"/>
</dbReference>
<sequence>FPERPGALDCSYFLRTGTCAYGRNCRYNHPRSRNHVSVLREAADELPERPGAIDCAYYLRTGFCKYGGGCKYNHPKNRHVDVPMNALGLPMR</sequence>
<accession>S8D945</accession>
<keyword evidence="1 5" id="KW-0479">Metal-binding</keyword>
<dbReference type="SMART" id="SM00356">
    <property type="entry name" value="ZnF_C3H1"/>
    <property type="match status" value="2"/>
</dbReference>
<feature type="non-terminal residue" evidence="7">
    <location>
        <position position="92"/>
    </location>
</feature>
<dbReference type="GO" id="GO:0003729">
    <property type="term" value="F:mRNA binding"/>
    <property type="evidence" value="ECO:0007669"/>
    <property type="project" value="TreeGrafter"/>
</dbReference>
<feature type="domain" description="C3H1-type" evidence="6">
    <location>
        <begin position="49"/>
        <end position="77"/>
    </location>
</feature>
<protein>
    <recommendedName>
        <fullName evidence="6">C3H1-type domain-containing protein</fullName>
    </recommendedName>
</protein>
<proteinExistence type="predicted"/>
<evidence type="ECO:0000256" key="3">
    <source>
        <dbReference type="ARBA" id="ARBA00022833"/>
    </source>
</evidence>
<dbReference type="PANTHER" id="PTHR12506">
    <property type="entry name" value="PROTEIN PHOSPHATASE RELATED"/>
    <property type="match status" value="1"/>
</dbReference>
<reference evidence="7 8" key="1">
    <citation type="journal article" date="2013" name="BMC Genomics">
        <title>The miniature genome of a carnivorous plant Genlisea aurea contains a low number of genes and short non-coding sequences.</title>
        <authorList>
            <person name="Leushkin E.V."/>
            <person name="Sutormin R.A."/>
            <person name="Nabieva E.R."/>
            <person name="Penin A.A."/>
            <person name="Kondrashov A.S."/>
            <person name="Logacheva M.D."/>
        </authorList>
    </citation>
    <scope>NUCLEOTIDE SEQUENCE [LARGE SCALE GENOMIC DNA]</scope>
</reference>
<keyword evidence="4" id="KW-0238">DNA-binding</keyword>
<keyword evidence="8" id="KW-1185">Reference proteome</keyword>
<evidence type="ECO:0000256" key="4">
    <source>
        <dbReference type="ARBA" id="ARBA00023125"/>
    </source>
</evidence>
<comment type="caution">
    <text evidence="7">The sequence shown here is derived from an EMBL/GenBank/DDBJ whole genome shotgun (WGS) entry which is preliminary data.</text>
</comment>
<dbReference type="InterPro" id="IPR036855">
    <property type="entry name" value="Znf_CCCH_sf"/>
</dbReference>
<evidence type="ECO:0000313" key="8">
    <source>
        <dbReference type="Proteomes" id="UP000015453"/>
    </source>
</evidence>